<dbReference type="PANTHER" id="PTHR10344:SF1">
    <property type="entry name" value="THYMIDYLATE KINASE"/>
    <property type="match status" value="1"/>
</dbReference>
<dbReference type="CDD" id="cd01672">
    <property type="entry name" value="TMPK"/>
    <property type="match status" value="1"/>
</dbReference>
<proteinExistence type="inferred from homology"/>
<dbReference type="Pfam" id="PF02223">
    <property type="entry name" value="Thymidylate_kin"/>
    <property type="match status" value="1"/>
</dbReference>
<dbReference type="SUPFAM" id="SSF52540">
    <property type="entry name" value="P-loop containing nucleoside triphosphate hydrolases"/>
    <property type="match status" value="1"/>
</dbReference>
<dbReference type="EMBL" id="VSWD01000008">
    <property type="protein sequence ID" value="KAK3095220.1"/>
    <property type="molecule type" value="Genomic_DNA"/>
</dbReference>
<gene>
    <name evidence="11" type="ORF">FSP39_011769</name>
</gene>
<dbReference type="GO" id="GO:0005524">
    <property type="term" value="F:ATP binding"/>
    <property type="evidence" value="ECO:0007669"/>
    <property type="project" value="UniProtKB-KW"/>
</dbReference>
<evidence type="ECO:0000256" key="8">
    <source>
        <dbReference type="ARBA" id="ARBA00022777"/>
    </source>
</evidence>
<sequence length="234" mass="26568">MSTVLSSSRGALIVLEGCDHSGKTTQCKKLVSALNEASIKAEFYRFPGKYIYINDLDSYHRGTRTTAIGEMISGYLGRQQDIEDHAVHLLFSANRWELKPKMLRSLEDGTNLIVDRYAYSGVAFTAAKEGFDIDWCKQPDIGLPQPDAVFYLHLNPEVAAKRATFGGERYEQTDFQSRVSKNFDNLQDSHWTIVDADKTVEELHEDLLERVKDVINNIGNKPIGKLWTDKSFHY</sequence>
<organism evidence="11 12">
    <name type="scientific">Pinctada imbricata</name>
    <name type="common">Atlantic pearl-oyster</name>
    <name type="synonym">Pinctada martensii</name>
    <dbReference type="NCBI Taxonomy" id="66713"/>
    <lineage>
        <taxon>Eukaryota</taxon>
        <taxon>Metazoa</taxon>
        <taxon>Spiralia</taxon>
        <taxon>Lophotrochozoa</taxon>
        <taxon>Mollusca</taxon>
        <taxon>Bivalvia</taxon>
        <taxon>Autobranchia</taxon>
        <taxon>Pteriomorphia</taxon>
        <taxon>Pterioida</taxon>
        <taxon>Pterioidea</taxon>
        <taxon>Pteriidae</taxon>
        <taxon>Pinctada</taxon>
    </lineage>
</organism>
<dbReference type="GO" id="GO:0004798">
    <property type="term" value="F:dTMP kinase activity"/>
    <property type="evidence" value="ECO:0007669"/>
    <property type="project" value="UniProtKB-EC"/>
</dbReference>
<evidence type="ECO:0000256" key="9">
    <source>
        <dbReference type="ARBA" id="ARBA00022840"/>
    </source>
</evidence>
<evidence type="ECO:0000256" key="4">
    <source>
        <dbReference type="ARBA" id="ARBA00017144"/>
    </source>
</evidence>
<accession>A0AA89BTH7</accession>
<dbReference type="InterPro" id="IPR018094">
    <property type="entry name" value="Thymidylate_kinase"/>
</dbReference>
<dbReference type="AlphaFoldDB" id="A0AA89BTH7"/>
<keyword evidence="5" id="KW-0808">Transferase</keyword>
<evidence type="ECO:0000256" key="7">
    <source>
        <dbReference type="ARBA" id="ARBA00022741"/>
    </source>
</evidence>
<keyword evidence="6" id="KW-0545">Nucleotide biosynthesis</keyword>
<dbReference type="NCBIfam" id="TIGR00041">
    <property type="entry name" value="DTMP_kinase"/>
    <property type="match status" value="1"/>
</dbReference>
<protein>
    <recommendedName>
        <fullName evidence="4">Thymidylate kinase</fullName>
        <ecNumber evidence="3">2.7.4.9</ecNumber>
    </recommendedName>
</protein>
<dbReference type="HAMAP" id="MF_00165">
    <property type="entry name" value="Thymidylate_kinase"/>
    <property type="match status" value="1"/>
</dbReference>
<dbReference type="GO" id="GO:0006233">
    <property type="term" value="P:dTDP biosynthetic process"/>
    <property type="evidence" value="ECO:0007669"/>
    <property type="project" value="InterPro"/>
</dbReference>
<dbReference type="PROSITE" id="PS01331">
    <property type="entry name" value="THYMIDYLATE_KINASE"/>
    <property type="match status" value="1"/>
</dbReference>
<evidence type="ECO:0000256" key="6">
    <source>
        <dbReference type="ARBA" id="ARBA00022727"/>
    </source>
</evidence>
<evidence type="ECO:0000256" key="3">
    <source>
        <dbReference type="ARBA" id="ARBA00012980"/>
    </source>
</evidence>
<dbReference type="InterPro" id="IPR027417">
    <property type="entry name" value="P-loop_NTPase"/>
</dbReference>
<keyword evidence="12" id="KW-1185">Reference proteome</keyword>
<dbReference type="PANTHER" id="PTHR10344">
    <property type="entry name" value="THYMIDYLATE KINASE"/>
    <property type="match status" value="1"/>
</dbReference>
<dbReference type="InterPro" id="IPR039430">
    <property type="entry name" value="Thymidylate_kin-like_dom"/>
</dbReference>
<comment type="caution">
    <text evidence="11">The sequence shown here is derived from an EMBL/GenBank/DDBJ whole genome shotgun (WGS) entry which is preliminary data.</text>
</comment>
<evidence type="ECO:0000259" key="10">
    <source>
        <dbReference type="Pfam" id="PF02223"/>
    </source>
</evidence>
<keyword evidence="8" id="KW-0418">Kinase</keyword>
<evidence type="ECO:0000313" key="11">
    <source>
        <dbReference type="EMBL" id="KAK3095220.1"/>
    </source>
</evidence>
<dbReference type="GO" id="GO:0005829">
    <property type="term" value="C:cytosol"/>
    <property type="evidence" value="ECO:0007669"/>
    <property type="project" value="TreeGrafter"/>
</dbReference>
<dbReference type="FunFam" id="3.40.50.300:FF:000679">
    <property type="entry name" value="Thymidylate kinase"/>
    <property type="match status" value="1"/>
</dbReference>
<reference evidence="11" key="1">
    <citation type="submission" date="2019-08" db="EMBL/GenBank/DDBJ databases">
        <title>The improved chromosome-level genome for the pearl oyster Pinctada fucata martensii using PacBio sequencing and Hi-C.</title>
        <authorList>
            <person name="Zheng Z."/>
        </authorList>
    </citation>
    <scope>NUCLEOTIDE SEQUENCE</scope>
    <source>
        <strain evidence="11">ZZ-2019</strain>
        <tissue evidence="11">Adductor muscle</tissue>
    </source>
</reference>
<comment type="pathway">
    <text evidence="1">Pyrimidine metabolism; dTTP biosynthesis.</text>
</comment>
<dbReference type="GO" id="GO:0004550">
    <property type="term" value="F:nucleoside diphosphate kinase activity"/>
    <property type="evidence" value="ECO:0007669"/>
    <property type="project" value="TreeGrafter"/>
</dbReference>
<keyword evidence="9" id="KW-0067">ATP-binding</keyword>
<dbReference type="GO" id="GO:0005739">
    <property type="term" value="C:mitochondrion"/>
    <property type="evidence" value="ECO:0007669"/>
    <property type="project" value="TreeGrafter"/>
</dbReference>
<evidence type="ECO:0000313" key="12">
    <source>
        <dbReference type="Proteomes" id="UP001186944"/>
    </source>
</evidence>
<keyword evidence="7" id="KW-0547">Nucleotide-binding</keyword>
<evidence type="ECO:0000256" key="2">
    <source>
        <dbReference type="ARBA" id="ARBA00009776"/>
    </source>
</evidence>
<dbReference type="EC" id="2.7.4.9" evidence="3"/>
<dbReference type="Proteomes" id="UP001186944">
    <property type="component" value="Unassembled WGS sequence"/>
</dbReference>
<name>A0AA89BTH7_PINIB</name>
<feature type="domain" description="Thymidylate kinase-like" evidence="10">
    <location>
        <begin position="15"/>
        <end position="206"/>
    </location>
</feature>
<evidence type="ECO:0000256" key="1">
    <source>
        <dbReference type="ARBA" id="ARBA00004992"/>
    </source>
</evidence>
<dbReference type="GO" id="GO:0006235">
    <property type="term" value="P:dTTP biosynthetic process"/>
    <property type="evidence" value="ECO:0007669"/>
    <property type="project" value="TreeGrafter"/>
</dbReference>
<dbReference type="InterPro" id="IPR018095">
    <property type="entry name" value="Thymidylate_kin_CS"/>
</dbReference>
<comment type="similarity">
    <text evidence="2">Belongs to the thymidylate kinase family.</text>
</comment>
<dbReference type="Gene3D" id="3.40.50.300">
    <property type="entry name" value="P-loop containing nucleotide triphosphate hydrolases"/>
    <property type="match status" value="1"/>
</dbReference>
<dbReference type="GO" id="GO:0005634">
    <property type="term" value="C:nucleus"/>
    <property type="evidence" value="ECO:0007669"/>
    <property type="project" value="TreeGrafter"/>
</dbReference>
<dbReference type="GO" id="GO:0006227">
    <property type="term" value="P:dUDP biosynthetic process"/>
    <property type="evidence" value="ECO:0007669"/>
    <property type="project" value="TreeGrafter"/>
</dbReference>
<evidence type="ECO:0000256" key="5">
    <source>
        <dbReference type="ARBA" id="ARBA00022679"/>
    </source>
</evidence>